<dbReference type="PROSITE" id="PS51257">
    <property type="entry name" value="PROKAR_LIPOPROTEIN"/>
    <property type="match status" value="1"/>
</dbReference>
<name>A0ABS6H782_9PROT</name>
<dbReference type="InterPro" id="IPR010131">
    <property type="entry name" value="MdtP/NodT-like"/>
</dbReference>
<evidence type="ECO:0000313" key="4">
    <source>
        <dbReference type="EMBL" id="MBU8543687.1"/>
    </source>
</evidence>
<dbReference type="Proteomes" id="UP000689967">
    <property type="component" value="Unassembled WGS sequence"/>
</dbReference>
<keyword evidence="2" id="KW-0472">Membrane</keyword>
<comment type="caution">
    <text evidence="4">The sequence shown here is derived from an EMBL/GenBank/DDBJ whole genome shotgun (WGS) entry which is preliminary data.</text>
</comment>
<evidence type="ECO:0000256" key="3">
    <source>
        <dbReference type="SAM" id="MobiDB-lite"/>
    </source>
</evidence>
<organism evidence="4 5">
    <name type="scientific">Falsiroseomonas oleicola</name>
    <dbReference type="NCBI Taxonomy" id="2801474"/>
    <lineage>
        <taxon>Bacteria</taxon>
        <taxon>Pseudomonadati</taxon>
        <taxon>Pseudomonadota</taxon>
        <taxon>Alphaproteobacteria</taxon>
        <taxon>Acetobacterales</taxon>
        <taxon>Roseomonadaceae</taxon>
        <taxon>Falsiroseomonas</taxon>
    </lineage>
</organism>
<dbReference type="NCBIfam" id="TIGR01845">
    <property type="entry name" value="outer_NodT"/>
    <property type="match status" value="1"/>
</dbReference>
<keyword evidence="2" id="KW-1134">Transmembrane beta strand</keyword>
<gene>
    <name evidence="4" type="ORF">JJQ90_08215</name>
</gene>
<sequence length="496" mass="51885">MRHHLPPRPAILRTSGLLGLALLATGCAARIDPAASGLRLPSVFRMAQAEPAPTAMRWPEPDWWREFDTPQLDALMRAAMAGNLDLAGAAARLRQADAEVRISGAALLPTVDGDLSAGRSRGTNRNPGSAGSAGNSFGVGLSASYEVDFWGRNRAILESARSSATAARYAIGVTALSTQSSVATALFNVLGAQEQLEIQRGNLELANRNLSILRQRVAVGTATGLDVAQQETTVAQQRAAIPPLQQTAEQNSFALGTLTGVAPGEIDIRAMRLEAIRVPPVTAGLPAEVLVRRPDVQLAEANLAAGNANLAAARAALFPTIALTGSGGLQSTALDLLLRPGSTVYSLAAGLTAPIFNAGSLRAQVEQFDARQQELLAEYQRTILAALQDTETSLSALRRTSESVELQRVREASARRAYAIAEAQLQAGTVDLLTVLSVQSSLFTARNALAQAQTDRLQAAAALFTALGGGWTYVPPASTPSPQPAPIAGGPTRPLP</sequence>
<dbReference type="RefSeq" id="WP_216874258.1">
    <property type="nucleotide sequence ID" value="NZ_JAERQM010000002.1"/>
</dbReference>
<dbReference type="PANTHER" id="PTHR30203">
    <property type="entry name" value="OUTER MEMBRANE CATION EFFLUX PROTEIN"/>
    <property type="match status" value="1"/>
</dbReference>
<comment type="similarity">
    <text evidence="1 2">Belongs to the outer membrane factor (OMF) (TC 1.B.17) family.</text>
</comment>
<protein>
    <submittedName>
        <fullName evidence="4">Efflux transporter outer membrane subunit</fullName>
    </submittedName>
</protein>
<comment type="subcellular location">
    <subcellularLocation>
        <location evidence="2">Cell membrane</location>
        <topology evidence="2">Lipid-anchor</topology>
    </subcellularLocation>
</comment>
<dbReference type="InterPro" id="IPR003423">
    <property type="entry name" value="OMP_efflux"/>
</dbReference>
<dbReference type="PANTHER" id="PTHR30203:SF33">
    <property type="entry name" value="BLR4455 PROTEIN"/>
    <property type="match status" value="1"/>
</dbReference>
<keyword evidence="2" id="KW-0449">Lipoprotein</keyword>
<evidence type="ECO:0000256" key="1">
    <source>
        <dbReference type="ARBA" id="ARBA00007613"/>
    </source>
</evidence>
<proteinExistence type="inferred from homology"/>
<dbReference type="Pfam" id="PF02321">
    <property type="entry name" value="OEP"/>
    <property type="match status" value="2"/>
</dbReference>
<dbReference type="EMBL" id="JAERQM010000002">
    <property type="protein sequence ID" value="MBU8543687.1"/>
    <property type="molecule type" value="Genomic_DNA"/>
</dbReference>
<keyword evidence="2" id="KW-0812">Transmembrane</keyword>
<reference evidence="4 5" key="1">
    <citation type="submission" date="2021-01" db="EMBL/GenBank/DDBJ databases">
        <title>Roseomonas sp. nov, a bacterium isolated from an oil production mixture in Yumen Oilfield.</title>
        <authorList>
            <person name="Wu D."/>
        </authorList>
    </citation>
    <scope>NUCLEOTIDE SEQUENCE [LARGE SCALE GENOMIC DNA]</scope>
    <source>
        <strain evidence="4 5">ROY-5-3</strain>
    </source>
</reference>
<evidence type="ECO:0000313" key="5">
    <source>
        <dbReference type="Proteomes" id="UP000689967"/>
    </source>
</evidence>
<keyword evidence="2" id="KW-0564">Palmitate</keyword>
<keyword evidence="5" id="KW-1185">Reference proteome</keyword>
<accession>A0ABS6H782</accession>
<evidence type="ECO:0000256" key="2">
    <source>
        <dbReference type="RuleBase" id="RU362097"/>
    </source>
</evidence>
<feature type="region of interest" description="Disordered" evidence="3">
    <location>
        <begin position="475"/>
        <end position="496"/>
    </location>
</feature>